<comment type="caution">
    <text evidence="2">The sequence shown here is derived from an EMBL/GenBank/DDBJ whole genome shotgun (WGS) entry which is preliminary data.</text>
</comment>
<dbReference type="Proteomes" id="UP001302126">
    <property type="component" value="Unassembled WGS sequence"/>
</dbReference>
<organism evidence="2 3">
    <name type="scientific">Podospora australis</name>
    <dbReference type="NCBI Taxonomy" id="1536484"/>
    <lineage>
        <taxon>Eukaryota</taxon>
        <taxon>Fungi</taxon>
        <taxon>Dikarya</taxon>
        <taxon>Ascomycota</taxon>
        <taxon>Pezizomycotina</taxon>
        <taxon>Sordariomycetes</taxon>
        <taxon>Sordariomycetidae</taxon>
        <taxon>Sordariales</taxon>
        <taxon>Podosporaceae</taxon>
        <taxon>Podospora</taxon>
    </lineage>
</organism>
<protein>
    <submittedName>
        <fullName evidence="2">Gluconeogenesis factor</fullName>
    </submittedName>
</protein>
<name>A0AAN6X071_9PEZI</name>
<feature type="compositionally biased region" description="Polar residues" evidence="1">
    <location>
        <begin position="1"/>
        <end position="16"/>
    </location>
</feature>
<proteinExistence type="predicted"/>
<evidence type="ECO:0000313" key="3">
    <source>
        <dbReference type="Proteomes" id="UP001302126"/>
    </source>
</evidence>
<reference evidence="2" key="2">
    <citation type="submission" date="2023-05" db="EMBL/GenBank/DDBJ databases">
        <authorList>
            <consortium name="Lawrence Berkeley National Laboratory"/>
            <person name="Steindorff A."/>
            <person name="Hensen N."/>
            <person name="Bonometti L."/>
            <person name="Westerberg I."/>
            <person name="Brannstrom I.O."/>
            <person name="Guillou S."/>
            <person name="Cros-Aarteil S."/>
            <person name="Calhoun S."/>
            <person name="Haridas S."/>
            <person name="Kuo A."/>
            <person name="Mondo S."/>
            <person name="Pangilinan J."/>
            <person name="Riley R."/>
            <person name="Labutti K."/>
            <person name="Andreopoulos B."/>
            <person name="Lipzen A."/>
            <person name="Chen C."/>
            <person name="Yanf M."/>
            <person name="Daum C."/>
            <person name="Ng V."/>
            <person name="Clum A."/>
            <person name="Ohm R."/>
            <person name="Martin F."/>
            <person name="Silar P."/>
            <person name="Natvig D."/>
            <person name="Lalanne C."/>
            <person name="Gautier V."/>
            <person name="Ament-Velasquez S.L."/>
            <person name="Kruys A."/>
            <person name="Hutchinson M.I."/>
            <person name="Powell A.J."/>
            <person name="Barry K."/>
            <person name="Miller A.N."/>
            <person name="Grigoriev I.V."/>
            <person name="Debuchy R."/>
            <person name="Gladieux P."/>
            <person name="Thoren M.H."/>
            <person name="Johannesson H."/>
        </authorList>
    </citation>
    <scope>NUCLEOTIDE SEQUENCE</scope>
    <source>
        <strain evidence="2">PSN309</strain>
    </source>
</reference>
<dbReference type="Pfam" id="PF01933">
    <property type="entry name" value="CofD"/>
    <property type="match status" value="1"/>
</dbReference>
<dbReference type="PANTHER" id="PTHR31240">
    <property type="entry name" value="MATERNAL EFFECT EMBRYO ARREST 18"/>
    <property type="match status" value="1"/>
</dbReference>
<dbReference type="InterPro" id="IPR038136">
    <property type="entry name" value="CofD-like_dom_sf"/>
</dbReference>
<dbReference type="InterPro" id="IPR002882">
    <property type="entry name" value="CofD"/>
</dbReference>
<dbReference type="GO" id="GO:0043743">
    <property type="term" value="F:LPPG:FO 2-phospho-L-lactate transferase activity"/>
    <property type="evidence" value="ECO:0007669"/>
    <property type="project" value="InterPro"/>
</dbReference>
<reference evidence="2" key="1">
    <citation type="journal article" date="2023" name="Mol. Phylogenet. Evol.">
        <title>Genome-scale phylogeny and comparative genomics of the fungal order Sordariales.</title>
        <authorList>
            <person name="Hensen N."/>
            <person name="Bonometti L."/>
            <person name="Westerberg I."/>
            <person name="Brannstrom I.O."/>
            <person name="Guillou S."/>
            <person name="Cros-Aarteil S."/>
            <person name="Calhoun S."/>
            <person name="Haridas S."/>
            <person name="Kuo A."/>
            <person name="Mondo S."/>
            <person name="Pangilinan J."/>
            <person name="Riley R."/>
            <person name="LaButti K."/>
            <person name="Andreopoulos B."/>
            <person name="Lipzen A."/>
            <person name="Chen C."/>
            <person name="Yan M."/>
            <person name="Daum C."/>
            <person name="Ng V."/>
            <person name="Clum A."/>
            <person name="Steindorff A."/>
            <person name="Ohm R.A."/>
            <person name="Martin F."/>
            <person name="Silar P."/>
            <person name="Natvig D.O."/>
            <person name="Lalanne C."/>
            <person name="Gautier V."/>
            <person name="Ament-Velasquez S.L."/>
            <person name="Kruys A."/>
            <person name="Hutchinson M.I."/>
            <person name="Powell A.J."/>
            <person name="Barry K."/>
            <person name="Miller A.N."/>
            <person name="Grigoriev I.V."/>
            <person name="Debuchy R."/>
            <person name="Gladieux P."/>
            <person name="Hiltunen Thoren M."/>
            <person name="Johannesson H."/>
        </authorList>
    </citation>
    <scope>NUCLEOTIDE SEQUENCE</scope>
    <source>
        <strain evidence="2">PSN309</strain>
    </source>
</reference>
<dbReference type="CDD" id="cd07187">
    <property type="entry name" value="YvcK_like"/>
    <property type="match status" value="1"/>
</dbReference>
<evidence type="ECO:0000313" key="2">
    <source>
        <dbReference type="EMBL" id="KAK4191460.1"/>
    </source>
</evidence>
<dbReference type="Gene3D" id="3.40.50.10680">
    <property type="entry name" value="CofD-like domains"/>
    <property type="match status" value="1"/>
</dbReference>
<dbReference type="SUPFAM" id="SSF142338">
    <property type="entry name" value="CofD-like"/>
    <property type="match status" value="1"/>
</dbReference>
<feature type="compositionally biased region" description="Polar residues" evidence="1">
    <location>
        <begin position="23"/>
        <end position="40"/>
    </location>
</feature>
<gene>
    <name evidence="2" type="ORF">QBC35DRAFT_487276</name>
</gene>
<evidence type="ECO:0000256" key="1">
    <source>
        <dbReference type="SAM" id="MobiDB-lite"/>
    </source>
</evidence>
<dbReference type="PANTHER" id="PTHR31240:SF0">
    <property type="entry name" value="MATERNAL EFFECT EMBRYO ARREST 18"/>
    <property type="match status" value="1"/>
</dbReference>
<sequence>MSSMNGIGNANSNGTANGHHYANGSNKNLNGHTEWLSNGDGNEKSSDSQQVGITVFSGGTAANSLVDLFNKIVEPRKRHLSYVIPISDNGGSSSELIRFVGGPSVGDIRSRLVRLIPNNQSDEMTALRTLFEYRLPADKEEARTKWLEIIESDSDLWHFISSPKRELIRSVLNTLNLEIVKRTRPSGKYNFSEASIGNMFLTGARIFSGSLESAIYLLSMICSIPRWVDVLPAINSNHTHHISASLEDGTVLTGQMAISHPSAPTAPDLDKEDDASLPDALAELRRQNIEFSKDEEEDLSARIERLWYINLYGHEITANANPKVIDALEKSDTVIYSIGSLYTSLIPSLVLPKVGNALAEYRHIRNKILILNSTLDRETGPPSNPLTAVDFVKAIVRACEERRTPKAKDYGSKKEEYVFREETVKKYVTHLVYLGENEEMLSPKVNRRELERLGIKCVKAGTGKVVDGKLEAKYRYDEEELKVALEGIIDA</sequence>
<dbReference type="AlphaFoldDB" id="A0AAN6X071"/>
<keyword evidence="3" id="KW-1185">Reference proteome</keyword>
<accession>A0AAN6X071</accession>
<feature type="region of interest" description="Disordered" evidence="1">
    <location>
        <begin position="1"/>
        <end position="49"/>
    </location>
</feature>
<dbReference type="EMBL" id="MU864359">
    <property type="protein sequence ID" value="KAK4191460.1"/>
    <property type="molecule type" value="Genomic_DNA"/>
</dbReference>